<evidence type="ECO:0000259" key="7">
    <source>
        <dbReference type="PROSITE" id="PS50111"/>
    </source>
</evidence>
<dbReference type="PANTHER" id="PTHR43531:SF14">
    <property type="entry name" value="METHYL-ACCEPTING CHEMOTAXIS PROTEIN I-RELATED"/>
    <property type="match status" value="1"/>
</dbReference>
<evidence type="ECO:0000256" key="5">
    <source>
        <dbReference type="SAM" id="MobiDB-lite"/>
    </source>
</evidence>
<feature type="transmembrane region" description="Helical" evidence="6">
    <location>
        <begin position="194"/>
        <end position="213"/>
    </location>
</feature>
<organism evidence="9 10">
    <name type="scientific">Rhodoferax aquaticus</name>
    <dbReference type="NCBI Taxonomy" id="2527691"/>
    <lineage>
        <taxon>Bacteria</taxon>
        <taxon>Pseudomonadati</taxon>
        <taxon>Pseudomonadota</taxon>
        <taxon>Betaproteobacteria</taxon>
        <taxon>Burkholderiales</taxon>
        <taxon>Comamonadaceae</taxon>
        <taxon>Rhodoferax</taxon>
    </lineage>
</organism>
<dbReference type="SUPFAM" id="SSF58104">
    <property type="entry name" value="Methyl-accepting chemotaxis protein (MCP) signaling domain"/>
    <property type="match status" value="1"/>
</dbReference>
<reference evidence="10" key="1">
    <citation type="submission" date="2019-02" db="EMBL/GenBank/DDBJ databases">
        <title>Complete genome sequence of Rhodoferax sp. Gr-4.</title>
        <authorList>
            <person name="Jin L."/>
        </authorList>
    </citation>
    <scope>NUCLEOTIDE SEQUENCE [LARGE SCALE GENOMIC DNA]</scope>
    <source>
        <strain evidence="10">Gr-4</strain>
    </source>
</reference>
<dbReference type="EMBL" id="CP036282">
    <property type="protein sequence ID" value="QDL52710.1"/>
    <property type="molecule type" value="Genomic_DNA"/>
</dbReference>
<evidence type="ECO:0000259" key="8">
    <source>
        <dbReference type="PROSITE" id="PS50885"/>
    </source>
</evidence>
<name>A0A515EJ76_9BURK</name>
<proteinExistence type="inferred from homology"/>
<keyword evidence="10" id="KW-1185">Reference proteome</keyword>
<dbReference type="InterPro" id="IPR024478">
    <property type="entry name" value="HlyB_4HB_MCP"/>
</dbReference>
<feature type="domain" description="Methyl-accepting transducer" evidence="7">
    <location>
        <begin position="273"/>
        <end position="502"/>
    </location>
</feature>
<protein>
    <submittedName>
        <fullName evidence="9">HAMP domain-containing protein</fullName>
    </submittedName>
</protein>
<keyword evidence="2" id="KW-0488">Methylation</keyword>
<dbReference type="FunFam" id="1.10.287.950:FF:000001">
    <property type="entry name" value="Methyl-accepting chemotaxis sensory transducer"/>
    <property type="match status" value="1"/>
</dbReference>
<dbReference type="PANTHER" id="PTHR43531">
    <property type="entry name" value="PROTEIN ICFG"/>
    <property type="match status" value="1"/>
</dbReference>
<comment type="similarity">
    <text evidence="3">Belongs to the methyl-accepting chemotaxis (MCP) protein family.</text>
</comment>
<dbReference type="GO" id="GO:0007165">
    <property type="term" value="P:signal transduction"/>
    <property type="evidence" value="ECO:0007669"/>
    <property type="project" value="UniProtKB-KW"/>
</dbReference>
<dbReference type="Pfam" id="PF12729">
    <property type="entry name" value="4HB_MCP_1"/>
    <property type="match status" value="1"/>
</dbReference>
<feature type="domain" description="HAMP" evidence="8">
    <location>
        <begin position="216"/>
        <end position="268"/>
    </location>
</feature>
<gene>
    <name evidence="9" type="ORF">EXZ61_00160</name>
</gene>
<dbReference type="InterPro" id="IPR003660">
    <property type="entry name" value="HAMP_dom"/>
</dbReference>
<accession>A0A515EJ76</accession>
<dbReference type="GO" id="GO:0005886">
    <property type="term" value="C:plasma membrane"/>
    <property type="evidence" value="ECO:0007669"/>
    <property type="project" value="TreeGrafter"/>
</dbReference>
<evidence type="ECO:0000256" key="1">
    <source>
        <dbReference type="ARBA" id="ARBA00004370"/>
    </source>
</evidence>
<dbReference type="GO" id="GO:0004888">
    <property type="term" value="F:transmembrane signaling receptor activity"/>
    <property type="evidence" value="ECO:0007669"/>
    <property type="project" value="InterPro"/>
</dbReference>
<evidence type="ECO:0000313" key="10">
    <source>
        <dbReference type="Proteomes" id="UP000317365"/>
    </source>
</evidence>
<dbReference type="KEGG" id="rhg:EXZ61_00160"/>
<dbReference type="AlphaFoldDB" id="A0A515EJ76"/>
<dbReference type="Proteomes" id="UP000317365">
    <property type="component" value="Chromosome"/>
</dbReference>
<evidence type="ECO:0000256" key="6">
    <source>
        <dbReference type="SAM" id="Phobius"/>
    </source>
</evidence>
<dbReference type="PRINTS" id="PR00260">
    <property type="entry name" value="CHEMTRNSDUCR"/>
</dbReference>
<keyword evidence="6" id="KW-1133">Transmembrane helix</keyword>
<dbReference type="SMART" id="SM00304">
    <property type="entry name" value="HAMP"/>
    <property type="match status" value="1"/>
</dbReference>
<comment type="subcellular location">
    <subcellularLocation>
        <location evidence="1">Membrane</location>
    </subcellularLocation>
</comment>
<reference evidence="10" key="2">
    <citation type="journal article" date="2020" name="Int. J. Syst. Evol. Microbiol.">
        <title>Genomic insights into a novel species Rhodoferax aquaticus sp. nov., isolated from freshwater.</title>
        <authorList>
            <person name="Li T."/>
            <person name="Zhuo Y."/>
            <person name="Jin C.Z."/>
            <person name="Wu X."/>
            <person name="Ko S.R."/>
            <person name="Jin F.J."/>
            <person name="Ahn C.Y."/>
            <person name="Oh H.M."/>
            <person name="Lee H.G."/>
            <person name="Jin L."/>
        </authorList>
    </citation>
    <scope>NUCLEOTIDE SEQUENCE [LARGE SCALE GENOMIC DNA]</scope>
    <source>
        <strain evidence="10">Gr-4</strain>
    </source>
</reference>
<dbReference type="SMART" id="SM00283">
    <property type="entry name" value="MA"/>
    <property type="match status" value="1"/>
</dbReference>
<dbReference type="InterPro" id="IPR004090">
    <property type="entry name" value="Chemotax_Me-accpt_rcpt"/>
</dbReference>
<evidence type="ECO:0000256" key="2">
    <source>
        <dbReference type="ARBA" id="ARBA00022481"/>
    </source>
</evidence>
<keyword evidence="6" id="KW-0812">Transmembrane</keyword>
<dbReference type="Pfam" id="PF00672">
    <property type="entry name" value="HAMP"/>
    <property type="match status" value="1"/>
</dbReference>
<dbReference type="GO" id="GO:0006935">
    <property type="term" value="P:chemotaxis"/>
    <property type="evidence" value="ECO:0007669"/>
    <property type="project" value="InterPro"/>
</dbReference>
<sequence>MNVLSLMRLFSIRFRMLGAIAVVLGLLSLLGGAGMLGMFRIQALSQDFIDQTFSDAGHLARLQYELGRVRVDEKEMIIQYEKPEAAKASFARWQASIKNALDQTESFSGGGSGGAVAEEVKKRLRSYEAAFTPVATSLMEAKLDSATAGSALAAKAAAEYAELDKQVVLLEEVVQKEAGTAVLEQERVGNNTKWLFGLAVVVTVAVVVPLTLMNMNSICSPLIQARGVAEAISKGDLSIHIAVDGKDEVADLLRSLEVMRAHLASIVGDLRDASENIASASREIASGNQDLSLRTERAAGNLQTMSATFSGLLDTVQQTASSAREADSLARSASQQALHGGEVVSQVVTSMHGISTSSQKISDIIGLIDSIAFQTNILALNAAVEAARAGEQGRGFAVVASEVRLLAKRSAQSANDIKALISASVTAVDGGVRLAEEAGTEMMEMVSGAQRVGAIIGEISSASAEQASGIGGVNEAVREIEQMTQQNAALVEESAASAESLQEQAARLAEVVRQFTLRTRGGPADPSGPRPGRGDGHLGLS</sequence>
<dbReference type="Gene3D" id="1.10.287.950">
    <property type="entry name" value="Methyl-accepting chemotaxis protein"/>
    <property type="match status" value="1"/>
</dbReference>
<dbReference type="Pfam" id="PF00015">
    <property type="entry name" value="MCPsignal"/>
    <property type="match status" value="1"/>
</dbReference>
<keyword evidence="6" id="KW-0472">Membrane</keyword>
<keyword evidence="4" id="KW-0807">Transducer</keyword>
<evidence type="ECO:0000256" key="3">
    <source>
        <dbReference type="ARBA" id="ARBA00029447"/>
    </source>
</evidence>
<dbReference type="InterPro" id="IPR051310">
    <property type="entry name" value="MCP_chemotaxis"/>
</dbReference>
<evidence type="ECO:0000256" key="4">
    <source>
        <dbReference type="PROSITE-ProRule" id="PRU00284"/>
    </source>
</evidence>
<dbReference type="PROSITE" id="PS50885">
    <property type="entry name" value="HAMP"/>
    <property type="match status" value="1"/>
</dbReference>
<feature type="compositionally biased region" description="Basic and acidic residues" evidence="5">
    <location>
        <begin position="532"/>
        <end position="541"/>
    </location>
</feature>
<dbReference type="PROSITE" id="PS50111">
    <property type="entry name" value="CHEMOTAXIS_TRANSDUC_2"/>
    <property type="match status" value="1"/>
</dbReference>
<dbReference type="CDD" id="cd06225">
    <property type="entry name" value="HAMP"/>
    <property type="match status" value="1"/>
</dbReference>
<dbReference type="CDD" id="cd11386">
    <property type="entry name" value="MCP_signal"/>
    <property type="match status" value="1"/>
</dbReference>
<dbReference type="RefSeq" id="WP_142808162.1">
    <property type="nucleotide sequence ID" value="NZ_CP036282.1"/>
</dbReference>
<feature type="region of interest" description="Disordered" evidence="5">
    <location>
        <begin position="517"/>
        <end position="541"/>
    </location>
</feature>
<evidence type="ECO:0000313" key="9">
    <source>
        <dbReference type="EMBL" id="QDL52710.1"/>
    </source>
</evidence>
<dbReference type="InterPro" id="IPR004089">
    <property type="entry name" value="MCPsignal_dom"/>
</dbReference>